<dbReference type="InterPro" id="IPR036812">
    <property type="entry name" value="NAD(P)_OxRdtase_dom_sf"/>
</dbReference>
<accession>A0A917BJY1</accession>
<dbReference type="GO" id="GO:0016491">
    <property type="term" value="F:oxidoreductase activity"/>
    <property type="evidence" value="ECO:0007669"/>
    <property type="project" value="InterPro"/>
</dbReference>
<dbReference type="Gene3D" id="3.20.20.100">
    <property type="entry name" value="NADP-dependent oxidoreductase domain"/>
    <property type="match status" value="1"/>
</dbReference>
<dbReference type="PRINTS" id="PR00069">
    <property type="entry name" value="ALDKETRDTASE"/>
</dbReference>
<dbReference type="AlphaFoldDB" id="A0A917BJY1"/>
<dbReference type="Pfam" id="PF00248">
    <property type="entry name" value="Aldo_ket_red"/>
    <property type="match status" value="1"/>
</dbReference>
<evidence type="ECO:0000313" key="2">
    <source>
        <dbReference type="EMBL" id="GGF45624.1"/>
    </source>
</evidence>
<dbReference type="SUPFAM" id="SSF51430">
    <property type="entry name" value="NAD(P)-linked oxidoreductase"/>
    <property type="match status" value="1"/>
</dbReference>
<reference evidence="2" key="2">
    <citation type="submission" date="2020-09" db="EMBL/GenBank/DDBJ databases">
        <authorList>
            <person name="Sun Q."/>
            <person name="Zhou Y."/>
        </authorList>
    </citation>
    <scope>NUCLEOTIDE SEQUENCE</scope>
    <source>
        <strain evidence="2">CGMCC 1.12160</strain>
    </source>
</reference>
<dbReference type="PROSITE" id="PS00062">
    <property type="entry name" value="ALDOKETO_REDUCTASE_2"/>
    <property type="match status" value="1"/>
</dbReference>
<dbReference type="GO" id="GO:0005829">
    <property type="term" value="C:cytosol"/>
    <property type="evidence" value="ECO:0007669"/>
    <property type="project" value="TreeGrafter"/>
</dbReference>
<evidence type="ECO:0000313" key="3">
    <source>
        <dbReference type="Proteomes" id="UP000605670"/>
    </source>
</evidence>
<organism evidence="2 3">
    <name type="scientific">Ornithinimicrobium tianjinense</name>
    <dbReference type="NCBI Taxonomy" id="1195761"/>
    <lineage>
        <taxon>Bacteria</taxon>
        <taxon>Bacillati</taxon>
        <taxon>Actinomycetota</taxon>
        <taxon>Actinomycetes</taxon>
        <taxon>Micrococcales</taxon>
        <taxon>Ornithinimicrobiaceae</taxon>
        <taxon>Ornithinimicrobium</taxon>
    </lineage>
</organism>
<dbReference type="PANTHER" id="PTHR43364">
    <property type="entry name" value="NADH-SPECIFIC METHYLGLYOXAL REDUCTASE-RELATED"/>
    <property type="match status" value="1"/>
</dbReference>
<protein>
    <submittedName>
        <fullName evidence="2">Oxidoreductase</fullName>
    </submittedName>
</protein>
<dbReference type="PANTHER" id="PTHR43364:SF6">
    <property type="entry name" value="OXIDOREDUCTASE-RELATED"/>
    <property type="match status" value="1"/>
</dbReference>
<feature type="domain" description="NADP-dependent oxidoreductase" evidence="1">
    <location>
        <begin position="15"/>
        <end position="309"/>
    </location>
</feature>
<keyword evidence="3" id="KW-1185">Reference proteome</keyword>
<evidence type="ECO:0000259" key="1">
    <source>
        <dbReference type="Pfam" id="PF00248"/>
    </source>
</evidence>
<name>A0A917BJY1_9MICO</name>
<gene>
    <name evidence="2" type="ORF">GCM10011366_11690</name>
</gene>
<sequence>MSTLPGSAVEIFPVNLGGNAFGWTADEETSFAVLDAFHAAGGTFIDTADAYCAWIEGGTGGESEQIIGRWLTDRRLRDEVVVATKVGAKPDRKGLQPETVRAAVEESIQRLQADHLDLCYLHYDDEEVPVLEQVRTMDALVRSGRVRSVGLSNFTPARMREWFETAVREGLTVPAAVQPRYSLLSRADYEQDLAPVLADFGPLVFSFPALASGFLTGKYRTESDLEGAPRGSAARRYLEAGGLRVVDALVRVAEGYGVAPGTVAVAWLLAKGVTAPIASVSRPEQVPALMAAASLELSEADVAALDAASDGF</sequence>
<dbReference type="InterPro" id="IPR050523">
    <property type="entry name" value="AKR_Detox_Biosynth"/>
</dbReference>
<dbReference type="InterPro" id="IPR020471">
    <property type="entry name" value="AKR"/>
</dbReference>
<reference evidence="2" key="1">
    <citation type="journal article" date="2014" name="Int. J. Syst. Evol. Microbiol.">
        <title>Complete genome sequence of Corynebacterium casei LMG S-19264T (=DSM 44701T), isolated from a smear-ripened cheese.</title>
        <authorList>
            <consortium name="US DOE Joint Genome Institute (JGI-PGF)"/>
            <person name="Walter F."/>
            <person name="Albersmeier A."/>
            <person name="Kalinowski J."/>
            <person name="Ruckert C."/>
        </authorList>
    </citation>
    <scope>NUCLEOTIDE SEQUENCE</scope>
    <source>
        <strain evidence="2">CGMCC 1.12160</strain>
    </source>
</reference>
<comment type="caution">
    <text evidence="2">The sequence shown here is derived from an EMBL/GenBank/DDBJ whole genome shotgun (WGS) entry which is preliminary data.</text>
</comment>
<dbReference type="InterPro" id="IPR023210">
    <property type="entry name" value="NADP_OxRdtase_dom"/>
</dbReference>
<dbReference type="InterPro" id="IPR018170">
    <property type="entry name" value="Aldo/ket_reductase_CS"/>
</dbReference>
<proteinExistence type="predicted"/>
<dbReference type="EMBL" id="BMEM01000001">
    <property type="protein sequence ID" value="GGF45624.1"/>
    <property type="molecule type" value="Genomic_DNA"/>
</dbReference>
<dbReference type="RefSeq" id="WP_188428656.1">
    <property type="nucleotide sequence ID" value="NZ_BAABKH010000005.1"/>
</dbReference>
<dbReference type="Proteomes" id="UP000605670">
    <property type="component" value="Unassembled WGS sequence"/>
</dbReference>